<evidence type="ECO:0000259" key="4">
    <source>
        <dbReference type="Pfam" id="PF13947"/>
    </source>
</evidence>
<dbReference type="STRING" id="74649.A0A2P6P3S9"/>
<keyword evidence="5" id="KW-0418">Kinase</keyword>
<comment type="caution">
    <text evidence="5">The sequence shown here is derived from an EMBL/GenBank/DDBJ whole genome shotgun (WGS) entry which is preliminary data.</text>
</comment>
<evidence type="ECO:0000313" key="5">
    <source>
        <dbReference type="EMBL" id="PRQ16590.1"/>
    </source>
</evidence>
<dbReference type="InterPro" id="IPR025287">
    <property type="entry name" value="WAK_GUB"/>
</dbReference>
<accession>A0A2P6P3S9</accession>
<protein>
    <submittedName>
        <fullName evidence="5">Putative wall-associated receptor kinase, galacturonan-binding domain-containing protein</fullName>
    </submittedName>
</protein>
<dbReference type="GO" id="GO:0030247">
    <property type="term" value="F:polysaccharide binding"/>
    <property type="evidence" value="ECO:0007669"/>
    <property type="project" value="InterPro"/>
</dbReference>
<dbReference type="GO" id="GO:0016020">
    <property type="term" value="C:membrane"/>
    <property type="evidence" value="ECO:0007669"/>
    <property type="project" value="UniProtKB-SubCell"/>
</dbReference>
<gene>
    <name evidence="5" type="ORF">RchiOBHm_Chr7g0185861</name>
</gene>
<evidence type="ECO:0000256" key="3">
    <source>
        <dbReference type="SAM" id="SignalP"/>
    </source>
</evidence>
<keyword evidence="6" id="KW-1185">Reference proteome</keyword>
<name>A0A2P6P3S9_ROSCH</name>
<proteinExistence type="predicted"/>
<keyword evidence="5" id="KW-0808">Transferase</keyword>
<evidence type="ECO:0000256" key="2">
    <source>
        <dbReference type="ARBA" id="ARBA00022729"/>
    </source>
</evidence>
<dbReference type="GO" id="GO:0016301">
    <property type="term" value="F:kinase activity"/>
    <property type="evidence" value="ECO:0007669"/>
    <property type="project" value="UniProtKB-KW"/>
</dbReference>
<dbReference type="PANTHER" id="PTHR33138">
    <property type="entry name" value="OS01G0690200 PROTEIN"/>
    <property type="match status" value="1"/>
</dbReference>
<organism evidence="5 6">
    <name type="scientific">Rosa chinensis</name>
    <name type="common">China rose</name>
    <dbReference type="NCBI Taxonomy" id="74649"/>
    <lineage>
        <taxon>Eukaryota</taxon>
        <taxon>Viridiplantae</taxon>
        <taxon>Streptophyta</taxon>
        <taxon>Embryophyta</taxon>
        <taxon>Tracheophyta</taxon>
        <taxon>Spermatophyta</taxon>
        <taxon>Magnoliopsida</taxon>
        <taxon>eudicotyledons</taxon>
        <taxon>Gunneridae</taxon>
        <taxon>Pentapetalae</taxon>
        <taxon>rosids</taxon>
        <taxon>fabids</taxon>
        <taxon>Rosales</taxon>
        <taxon>Rosaceae</taxon>
        <taxon>Rosoideae</taxon>
        <taxon>Rosoideae incertae sedis</taxon>
        <taxon>Rosa</taxon>
    </lineage>
</organism>
<keyword evidence="2 3" id="KW-0732">Signal</keyword>
<reference evidence="5 6" key="1">
    <citation type="journal article" date="2018" name="Nat. Genet.">
        <title>The Rosa genome provides new insights in the design of modern roses.</title>
        <authorList>
            <person name="Bendahmane M."/>
        </authorList>
    </citation>
    <scope>NUCLEOTIDE SEQUENCE [LARGE SCALE GENOMIC DNA]</scope>
    <source>
        <strain evidence="6">cv. Old Blush</strain>
    </source>
</reference>
<feature type="signal peptide" evidence="3">
    <location>
        <begin position="1"/>
        <end position="24"/>
    </location>
</feature>
<dbReference type="Proteomes" id="UP000238479">
    <property type="component" value="Chromosome 7"/>
</dbReference>
<feature type="chain" id="PRO_5015202004" evidence="3">
    <location>
        <begin position="25"/>
        <end position="217"/>
    </location>
</feature>
<evidence type="ECO:0000313" key="6">
    <source>
        <dbReference type="Proteomes" id="UP000238479"/>
    </source>
</evidence>
<dbReference type="PANTHER" id="PTHR33138:SF85">
    <property type="entry name" value="LEAF RUST 10 DISEASE-RESISTANCE LOCUS RECEPTOR-LIKE PROTEIN KINASE-LIKE 2.7 ISOFORM X1"/>
    <property type="match status" value="1"/>
</dbReference>
<sequence>MLKPSPLFLIFFIFYFFSFPSYHAQYTQCKLPFDCGALKNVTYPFWGGTNRPQECGRLGFELFNCQEEDQLPRIKIEELDFHVSNINSQERLHTMTIARSDLWDSPCTHLLVNTTLDYTRFSYVQTVRNLTLYYGCLPQNASVHNNFTCKNDGTGIRDIAYYVDDSLSMVDLLNQTSCFTKIRVPIFWEGFDAMSENATEAGEKVLRRGFQVEYSAE</sequence>
<dbReference type="EMBL" id="PDCK01000045">
    <property type="protein sequence ID" value="PRQ16590.1"/>
    <property type="molecule type" value="Genomic_DNA"/>
</dbReference>
<dbReference type="Pfam" id="PF13947">
    <property type="entry name" value="GUB_WAK_bind"/>
    <property type="match status" value="1"/>
</dbReference>
<dbReference type="OrthoDB" id="1194217at2759"/>
<evidence type="ECO:0000256" key="1">
    <source>
        <dbReference type="ARBA" id="ARBA00004167"/>
    </source>
</evidence>
<feature type="domain" description="Wall-associated receptor kinase galacturonan-binding" evidence="4">
    <location>
        <begin position="31"/>
        <end position="98"/>
    </location>
</feature>
<comment type="subcellular location">
    <subcellularLocation>
        <location evidence="1">Membrane</location>
        <topology evidence="1">Single-pass membrane protein</topology>
    </subcellularLocation>
</comment>
<dbReference type="Gramene" id="PRQ16590">
    <property type="protein sequence ID" value="PRQ16590"/>
    <property type="gene ID" value="RchiOBHm_Chr7g0185861"/>
</dbReference>
<keyword evidence="5" id="KW-0675">Receptor</keyword>
<dbReference type="OMA" id="MTIARND"/>
<dbReference type="AlphaFoldDB" id="A0A2P6P3S9"/>